<dbReference type="Proteomes" id="UP000285860">
    <property type="component" value="Unassembled WGS sequence"/>
</dbReference>
<organism evidence="2 3">
    <name type="scientific">Fusarium oxysporum</name>
    <name type="common">Fusarium vascular wilt</name>
    <dbReference type="NCBI Taxonomy" id="5507"/>
    <lineage>
        <taxon>Eukaryota</taxon>
        <taxon>Fungi</taxon>
        <taxon>Dikarya</taxon>
        <taxon>Ascomycota</taxon>
        <taxon>Pezizomycotina</taxon>
        <taxon>Sordariomycetes</taxon>
        <taxon>Hypocreomycetidae</taxon>
        <taxon>Hypocreales</taxon>
        <taxon>Nectriaceae</taxon>
        <taxon>Fusarium</taxon>
        <taxon>Fusarium oxysporum species complex</taxon>
    </lineage>
</organism>
<dbReference type="VEuPathDB" id="FungiDB:HZS61_016464"/>
<comment type="caution">
    <text evidence="2">The sequence shown here is derived from an EMBL/GenBank/DDBJ whole genome shotgun (WGS) entry which is preliminary data.</text>
</comment>
<dbReference type="EMBL" id="MRCY01000002">
    <property type="protein sequence ID" value="RKL24513.1"/>
    <property type="molecule type" value="Genomic_DNA"/>
</dbReference>
<proteinExistence type="predicted"/>
<gene>
    <name evidence="2" type="ORF">BFJ68_g516</name>
</gene>
<accession>A0A420S5H6</accession>
<dbReference type="VEuPathDB" id="FungiDB:FOC4_g10008182"/>
<evidence type="ECO:0000313" key="3">
    <source>
        <dbReference type="Proteomes" id="UP000285860"/>
    </source>
</evidence>
<dbReference type="VEuPathDB" id="FungiDB:FOMG_13888"/>
<feature type="signal peptide" evidence="1">
    <location>
        <begin position="1"/>
        <end position="18"/>
    </location>
</feature>
<protein>
    <submittedName>
        <fullName evidence="2">Uncharacterized protein</fullName>
    </submittedName>
</protein>
<dbReference type="PROSITE" id="PS51257">
    <property type="entry name" value="PROKAR_LIPOPROTEIN"/>
    <property type="match status" value="1"/>
</dbReference>
<name>A0A420S5H6_FUSOX</name>
<dbReference type="VEuPathDB" id="FungiDB:FOC1_g10010606"/>
<keyword evidence="1" id="KW-0732">Signal</keyword>
<feature type="chain" id="PRO_5019530920" evidence="1">
    <location>
        <begin position="19"/>
        <end position="68"/>
    </location>
</feature>
<evidence type="ECO:0000313" key="2">
    <source>
        <dbReference type="EMBL" id="RKL24513.1"/>
    </source>
</evidence>
<dbReference type="AlphaFoldDB" id="A0A420S5H6"/>
<evidence type="ECO:0000256" key="1">
    <source>
        <dbReference type="SAM" id="SignalP"/>
    </source>
</evidence>
<reference evidence="2 3" key="1">
    <citation type="journal article" date="2018" name="Sci. Rep.">
        <title>Characterisation of pathogen-specific regions and novel effector candidates in Fusarium oxysporum f. sp. cepae.</title>
        <authorList>
            <person name="Armitage A.D."/>
            <person name="Taylor A."/>
            <person name="Sobczyk M.K."/>
            <person name="Baxter L."/>
            <person name="Greenfield B.P."/>
            <person name="Bates H.J."/>
            <person name="Wilson F."/>
            <person name="Jackson A.C."/>
            <person name="Ott S."/>
            <person name="Harrison R.J."/>
            <person name="Clarkson J.P."/>
        </authorList>
    </citation>
    <scope>NUCLEOTIDE SEQUENCE [LARGE SCALE GENOMIC DNA]</scope>
    <source>
        <strain evidence="2 3">Fo_A28</strain>
    </source>
</reference>
<dbReference type="VEuPathDB" id="FungiDB:FOIG_04277"/>
<sequence length="68" mass="7288">MGSLRFLLFASIATLVSCRDVPDNIKVFKQSIIKQGSCNDTLAEGFHSADGDDGCKPSKIRVATATNQ</sequence>
<dbReference type="VEuPathDB" id="FungiDB:FOZG_11472"/>
<dbReference type="VEuPathDB" id="FungiDB:FOXG_11400"/>